<reference evidence="9 10" key="1">
    <citation type="submission" date="2016-12" db="EMBL/GenBank/DDBJ databases">
        <title>Trade-off between light-utilization and light-protection in marine flavobacteria.</title>
        <authorList>
            <person name="Kumagai Y."/>
            <person name="Yoshizawa S."/>
            <person name="Kogure K."/>
            <person name="Iwasaki W."/>
        </authorList>
    </citation>
    <scope>NUCLEOTIDE SEQUENCE [LARGE SCALE GENOMIC DNA]</scope>
    <source>
        <strain evidence="9 10">NBRC 108759</strain>
    </source>
</reference>
<evidence type="ECO:0000313" key="9">
    <source>
        <dbReference type="EMBL" id="PQJ79342.1"/>
    </source>
</evidence>
<name>A0A2S7WPU7_9FLAO</name>
<evidence type="ECO:0000313" key="10">
    <source>
        <dbReference type="Proteomes" id="UP000238882"/>
    </source>
</evidence>
<comment type="caution">
    <text evidence="9">The sequence shown here is derived from an EMBL/GenBank/DDBJ whole genome shotgun (WGS) entry which is preliminary data.</text>
</comment>
<dbReference type="InterPro" id="IPR034466">
    <property type="entry name" value="Methyltransferase_Class_B"/>
</dbReference>
<dbReference type="AlphaFoldDB" id="A0A2S7WPU7"/>
<keyword evidence="7" id="KW-0411">Iron-sulfur</keyword>
<accession>A0A2S7WPU7</accession>
<dbReference type="Gene3D" id="3.40.50.280">
    <property type="entry name" value="Cobalamin-binding domain"/>
    <property type="match status" value="1"/>
</dbReference>
<dbReference type="Proteomes" id="UP000238882">
    <property type="component" value="Unassembled WGS sequence"/>
</dbReference>
<dbReference type="SMART" id="SM00729">
    <property type="entry name" value="Elp3"/>
    <property type="match status" value="1"/>
</dbReference>
<dbReference type="SFLD" id="SFLDG01123">
    <property type="entry name" value="methyltransferase_(Class_B)"/>
    <property type="match status" value="1"/>
</dbReference>
<keyword evidence="5" id="KW-0479">Metal-binding</keyword>
<evidence type="ECO:0000256" key="2">
    <source>
        <dbReference type="ARBA" id="ARBA00022603"/>
    </source>
</evidence>
<keyword evidence="2" id="KW-0489">Methyltransferase</keyword>
<dbReference type="GO" id="GO:0005829">
    <property type="term" value="C:cytosol"/>
    <property type="evidence" value="ECO:0007669"/>
    <property type="project" value="TreeGrafter"/>
</dbReference>
<dbReference type="InterPro" id="IPR007197">
    <property type="entry name" value="rSAM"/>
</dbReference>
<dbReference type="InterPro" id="IPR051198">
    <property type="entry name" value="BchE-like"/>
</dbReference>
<dbReference type="PANTHER" id="PTHR43409">
    <property type="entry name" value="ANAEROBIC MAGNESIUM-PROTOPORPHYRIN IX MONOMETHYL ESTER CYCLASE-RELATED"/>
    <property type="match status" value="1"/>
</dbReference>
<dbReference type="RefSeq" id="WP_105015943.1">
    <property type="nucleotide sequence ID" value="NZ_MSCN01000001.1"/>
</dbReference>
<dbReference type="CDD" id="cd01335">
    <property type="entry name" value="Radical_SAM"/>
    <property type="match status" value="1"/>
</dbReference>
<feature type="domain" description="Radical SAM core" evidence="8">
    <location>
        <begin position="208"/>
        <end position="427"/>
    </location>
</feature>
<evidence type="ECO:0000256" key="6">
    <source>
        <dbReference type="ARBA" id="ARBA00023004"/>
    </source>
</evidence>
<sequence length="497" mass="57524">MASTLPEKLHKKVVFSNAYFYKFDTKQWKNKTPFPPLGTIYAASFLRKNGFEVSLFDTNFLDSITSLKSFLEDKKPSYFVIYDDGFNYLTKMCLTNMREAAFEMIQIAKSLQIPVICSSSDATDHSEKYLEKGADIIIKGEGEITLLETITAIQDNKPLTEVDGIIFKDDDKIIKNKARTVLKNLDELPQPAWDLIDINQYKKIWNSGKQEFTLNLATTRGCPYKCNWCAKPIYGNRYNSHSPKYIVEQIKFLQDNFNVKRFWMCDDIFGLKPNWVQEFNQELKKEKLNISYYIQSRADLLLKEDTIDALAESGLEEVWIGAESGSQKILDAMDKGTTVDQIYTATKLLKEKNVRIAFFIQFGYLTENKEDINKTIAMIQELVPDNIGVSISYPLPGTKFYDKVKDDLKLKANWTDSDDLDMMFQGTFSSKFYKKLQRFVHKEFRKSQAKIFVKQLFKSPKSLNFNKLRTILLYGYYAPTAIIDKITLQKLEQLNAK</sequence>
<keyword evidence="4" id="KW-0949">S-adenosyl-L-methionine</keyword>
<dbReference type="Gene3D" id="3.80.30.20">
    <property type="entry name" value="tm_1862 like domain"/>
    <property type="match status" value="1"/>
</dbReference>
<dbReference type="OrthoDB" id="9801424at2"/>
<keyword evidence="3" id="KW-0808">Transferase</keyword>
<proteinExistence type="predicted"/>
<dbReference type="GO" id="GO:0046872">
    <property type="term" value="F:metal ion binding"/>
    <property type="evidence" value="ECO:0007669"/>
    <property type="project" value="UniProtKB-KW"/>
</dbReference>
<dbReference type="GO" id="GO:0003824">
    <property type="term" value="F:catalytic activity"/>
    <property type="evidence" value="ECO:0007669"/>
    <property type="project" value="InterPro"/>
</dbReference>
<dbReference type="Pfam" id="PF04055">
    <property type="entry name" value="Radical_SAM"/>
    <property type="match status" value="1"/>
</dbReference>
<dbReference type="GO" id="GO:0051539">
    <property type="term" value="F:4 iron, 4 sulfur cluster binding"/>
    <property type="evidence" value="ECO:0007669"/>
    <property type="project" value="UniProtKB-KW"/>
</dbReference>
<dbReference type="EMBL" id="MSCN01000001">
    <property type="protein sequence ID" value="PQJ79342.1"/>
    <property type="molecule type" value="Genomic_DNA"/>
</dbReference>
<protein>
    <submittedName>
        <fullName evidence="9">Radical SAM protein</fullName>
    </submittedName>
</protein>
<dbReference type="InterPro" id="IPR023404">
    <property type="entry name" value="rSAM_horseshoe"/>
</dbReference>
<dbReference type="PROSITE" id="PS51918">
    <property type="entry name" value="RADICAL_SAM"/>
    <property type="match status" value="1"/>
</dbReference>
<dbReference type="SUPFAM" id="SSF102114">
    <property type="entry name" value="Radical SAM enzymes"/>
    <property type="match status" value="1"/>
</dbReference>
<comment type="cofactor">
    <cofactor evidence="1">
        <name>[4Fe-4S] cluster</name>
        <dbReference type="ChEBI" id="CHEBI:49883"/>
    </cofactor>
</comment>
<organism evidence="9 10">
    <name type="scientific">Polaribacter porphyrae</name>
    <dbReference type="NCBI Taxonomy" id="1137780"/>
    <lineage>
        <taxon>Bacteria</taxon>
        <taxon>Pseudomonadati</taxon>
        <taxon>Bacteroidota</taxon>
        <taxon>Flavobacteriia</taxon>
        <taxon>Flavobacteriales</taxon>
        <taxon>Flavobacteriaceae</taxon>
    </lineage>
</organism>
<evidence type="ECO:0000256" key="4">
    <source>
        <dbReference type="ARBA" id="ARBA00022691"/>
    </source>
</evidence>
<gene>
    <name evidence="9" type="ORF">BTO18_09220</name>
</gene>
<dbReference type="InterPro" id="IPR006638">
    <property type="entry name" value="Elp3/MiaA/NifB-like_rSAM"/>
</dbReference>
<evidence type="ECO:0000256" key="1">
    <source>
        <dbReference type="ARBA" id="ARBA00001966"/>
    </source>
</evidence>
<keyword evidence="10" id="KW-1185">Reference proteome</keyword>
<evidence type="ECO:0000256" key="7">
    <source>
        <dbReference type="ARBA" id="ARBA00023014"/>
    </source>
</evidence>
<keyword evidence="6" id="KW-0408">Iron</keyword>
<dbReference type="InterPro" id="IPR058240">
    <property type="entry name" value="rSAM_sf"/>
</dbReference>
<evidence type="ECO:0000256" key="3">
    <source>
        <dbReference type="ARBA" id="ARBA00022679"/>
    </source>
</evidence>
<evidence type="ECO:0000259" key="8">
    <source>
        <dbReference type="PROSITE" id="PS51918"/>
    </source>
</evidence>
<dbReference type="SFLD" id="SFLDG01082">
    <property type="entry name" value="B12-binding_domain_containing"/>
    <property type="match status" value="1"/>
</dbReference>
<dbReference type="PANTHER" id="PTHR43409:SF7">
    <property type="entry name" value="BLL1977 PROTEIN"/>
    <property type="match status" value="1"/>
</dbReference>
<dbReference type="SFLD" id="SFLDS00029">
    <property type="entry name" value="Radical_SAM"/>
    <property type="match status" value="1"/>
</dbReference>
<evidence type="ECO:0000256" key="5">
    <source>
        <dbReference type="ARBA" id="ARBA00022723"/>
    </source>
</evidence>